<dbReference type="AlphaFoldDB" id="A0A1B4FG67"/>
<dbReference type="PRINTS" id="PR00033">
    <property type="entry name" value="HTHASNC"/>
</dbReference>
<keyword evidence="2" id="KW-0238">DNA-binding</keyword>
<dbReference type="CDD" id="cd00090">
    <property type="entry name" value="HTH_ARSR"/>
    <property type="match status" value="1"/>
</dbReference>
<evidence type="ECO:0000256" key="3">
    <source>
        <dbReference type="ARBA" id="ARBA00023163"/>
    </source>
</evidence>
<dbReference type="PANTHER" id="PTHR30154">
    <property type="entry name" value="LEUCINE-RESPONSIVE REGULATORY PROTEIN"/>
    <property type="match status" value="1"/>
</dbReference>
<dbReference type="SMART" id="SM00344">
    <property type="entry name" value="HTH_ASNC"/>
    <property type="match status" value="1"/>
</dbReference>
<evidence type="ECO:0000313" key="6">
    <source>
        <dbReference type="Proteomes" id="UP000062519"/>
    </source>
</evidence>
<organism evidence="5 6">
    <name type="scientific">Burkholderia mayonis</name>
    <dbReference type="NCBI Taxonomy" id="1385591"/>
    <lineage>
        <taxon>Bacteria</taxon>
        <taxon>Pseudomonadati</taxon>
        <taxon>Pseudomonadota</taxon>
        <taxon>Betaproteobacteria</taxon>
        <taxon>Burkholderiales</taxon>
        <taxon>Burkholderiaceae</taxon>
        <taxon>Burkholderia</taxon>
        <taxon>pseudomallei group</taxon>
    </lineage>
</organism>
<dbReference type="GO" id="GO:0043565">
    <property type="term" value="F:sequence-specific DNA binding"/>
    <property type="evidence" value="ECO:0007669"/>
    <property type="project" value="InterPro"/>
</dbReference>
<reference evidence="5 6" key="1">
    <citation type="submission" date="2015-12" db="EMBL/GenBank/DDBJ databases">
        <title>Diversity of Burkholderia near neighbor genomes.</title>
        <authorList>
            <person name="Sahl J."/>
            <person name="Wagner D."/>
            <person name="Keim P."/>
        </authorList>
    </citation>
    <scope>NUCLEOTIDE SEQUENCE [LARGE SCALE GENOMIC DNA]</scope>
    <source>
        <strain evidence="5 6">BDU6</strain>
    </source>
</reference>
<dbReference type="InterPro" id="IPR036390">
    <property type="entry name" value="WH_DNA-bd_sf"/>
</dbReference>
<dbReference type="Pfam" id="PF13412">
    <property type="entry name" value="HTH_24"/>
    <property type="match status" value="1"/>
</dbReference>
<dbReference type="GO" id="GO:0043200">
    <property type="term" value="P:response to amino acid"/>
    <property type="evidence" value="ECO:0007669"/>
    <property type="project" value="TreeGrafter"/>
</dbReference>
<dbReference type="InterPro" id="IPR019887">
    <property type="entry name" value="Tscrpt_reg_AsnC/Lrp_C"/>
</dbReference>
<dbReference type="Gene3D" id="1.10.10.10">
    <property type="entry name" value="Winged helix-like DNA-binding domain superfamily/Winged helix DNA-binding domain"/>
    <property type="match status" value="1"/>
</dbReference>
<dbReference type="EMBL" id="CP013386">
    <property type="protein sequence ID" value="AOJ02657.1"/>
    <property type="molecule type" value="Genomic_DNA"/>
</dbReference>
<dbReference type="InterPro" id="IPR019885">
    <property type="entry name" value="Tscrpt_reg_HTH_AsnC-type_CS"/>
</dbReference>
<dbReference type="InterPro" id="IPR011991">
    <property type="entry name" value="ArsR-like_HTH"/>
</dbReference>
<dbReference type="PROSITE" id="PS00519">
    <property type="entry name" value="HTH_ASNC_1"/>
    <property type="match status" value="1"/>
</dbReference>
<evidence type="ECO:0000256" key="1">
    <source>
        <dbReference type="ARBA" id="ARBA00023015"/>
    </source>
</evidence>
<dbReference type="KEGG" id="buu:WS70_13150"/>
<dbReference type="InterPro" id="IPR036388">
    <property type="entry name" value="WH-like_DNA-bd_sf"/>
</dbReference>
<dbReference type="SUPFAM" id="SSF46785">
    <property type="entry name" value="Winged helix' DNA-binding domain"/>
    <property type="match status" value="1"/>
</dbReference>
<evidence type="ECO:0000256" key="2">
    <source>
        <dbReference type="ARBA" id="ARBA00023125"/>
    </source>
</evidence>
<sequence length="155" mass="17474">MDKRDTQMLTLLQQDATIGLNDLAKAVNLSPTPCWRRLQKLREDGVICRQVVLCDPAKLNLGLTAFVTVRSNQHGDAWTMRFIEAVRAIPEIIEIYRMSGDVDYLLKVVVPDIAGYDSVYKRLIKSVELMDVSSAFAMEVIKRTTALPLDYVATE</sequence>
<evidence type="ECO:0000313" key="5">
    <source>
        <dbReference type="EMBL" id="AOJ02657.1"/>
    </source>
</evidence>
<dbReference type="SUPFAM" id="SSF54909">
    <property type="entry name" value="Dimeric alpha+beta barrel"/>
    <property type="match status" value="1"/>
</dbReference>
<dbReference type="GO" id="GO:0006355">
    <property type="term" value="P:regulation of DNA-templated transcription"/>
    <property type="evidence" value="ECO:0007669"/>
    <property type="project" value="UniProtKB-ARBA"/>
</dbReference>
<dbReference type="Proteomes" id="UP000062519">
    <property type="component" value="Chromosome 1"/>
</dbReference>
<feature type="domain" description="HTH asnC-type" evidence="4">
    <location>
        <begin position="1"/>
        <end position="64"/>
    </location>
</feature>
<dbReference type="GO" id="GO:0005829">
    <property type="term" value="C:cytosol"/>
    <property type="evidence" value="ECO:0007669"/>
    <property type="project" value="TreeGrafter"/>
</dbReference>
<dbReference type="InterPro" id="IPR011008">
    <property type="entry name" value="Dimeric_a/b-barrel"/>
</dbReference>
<proteinExistence type="predicted"/>
<dbReference type="PANTHER" id="PTHR30154:SF17">
    <property type="entry name" value="DNA-BINDING TRANSCRIPTIONAL ACTIVATOR DECR"/>
    <property type="match status" value="1"/>
</dbReference>
<dbReference type="RefSeq" id="WP_059471212.1">
    <property type="nucleotide sequence ID" value="NZ_CP013386.1"/>
</dbReference>
<name>A0A1B4FG67_9BURK</name>
<dbReference type="InterPro" id="IPR000485">
    <property type="entry name" value="AsnC-type_HTH_dom"/>
</dbReference>
<gene>
    <name evidence="5" type="ORF">WS70_13150</name>
</gene>
<dbReference type="Gene3D" id="3.30.70.920">
    <property type="match status" value="1"/>
</dbReference>
<protein>
    <submittedName>
        <fullName evidence="5">Transcriptional regulator</fullName>
    </submittedName>
</protein>
<keyword evidence="6" id="KW-1185">Reference proteome</keyword>
<dbReference type="PROSITE" id="PS50956">
    <property type="entry name" value="HTH_ASNC_2"/>
    <property type="match status" value="1"/>
</dbReference>
<dbReference type="Pfam" id="PF01037">
    <property type="entry name" value="AsnC_trans_reg"/>
    <property type="match status" value="1"/>
</dbReference>
<keyword evidence="3" id="KW-0804">Transcription</keyword>
<dbReference type="InterPro" id="IPR019888">
    <property type="entry name" value="Tscrpt_reg_AsnC-like"/>
</dbReference>
<keyword evidence="1" id="KW-0805">Transcription regulation</keyword>
<accession>A0A1B4FG67</accession>
<evidence type="ECO:0000259" key="4">
    <source>
        <dbReference type="PROSITE" id="PS50956"/>
    </source>
</evidence>